<accession>A0A072UA27</accession>
<dbReference type="NCBIfam" id="TIGR01614">
    <property type="entry name" value="PME_inhib"/>
    <property type="match status" value="1"/>
</dbReference>
<reference evidence="3 6" key="2">
    <citation type="journal article" date="2014" name="BMC Genomics">
        <title>An improved genome release (version Mt4.0) for the model legume Medicago truncatula.</title>
        <authorList>
            <person name="Tang H."/>
            <person name="Krishnakumar V."/>
            <person name="Bidwell S."/>
            <person name="Rosen B."/>
            <person name="Chan A."/>
            <person name="Zhou S."/>
            <person name="Gentzbittel L."/>
            <person name="Childs K.L."/>
            <person name="Yandell M."/>
            <person name="Gundlach H."/>
            <person name="Mayer K.F."/>
            <person name="Schwartz D.C."/>
            <person name="Town C.D."/>
        </authorList>
    </citation>
    <scope>GENOME REANNOTATION</scope>
    <source>
        <strain evidence="3">A17</strain>
        <strain evidence="5 6">cv. Jemalong A17</strain>
    </source>
</reference>
<dbReference type="Proteomes" id="UP000002051">
    <property type="component" value="Chromosome 6"/>
</dbReference>
<dbReference type="AlphaFoldDB" id="A0A072UA27"/>
<proteinExistence type="predicted"/>
<protein>
    <submittedName>
        <fullName evidence="3">Plant invertase/pectin methylesterase inhibitor protein</fullName>
    </submittedName>
    <submittedName>
        <fullName evidence="4">Putative pectinesterase inhibitor domain-containing protein</fullName>
    </submittedName>
</protein>
<dbReference type="PANTHER" id="PTHR31890">
    <property type="entry name" value="PLANT INVERTASE/PECTIN METHYLESTERASE INHIBITOR SUPERFAMILY PROTEIN"/>
    <property type="match status" value="1"/>
</dbReference>
<dbReference type="Gramene" id="rna35475">
    <property type="protein sequence ID" value="RHN51099.1"/>
    <property type="gene ID" value="gene35475"/>
</dbReference>
<dbReference type="InterPro" id="IPR034088">
    <property type="entry name" value="Pla_a_1-like"/>
</dbReference>
<reference evidence="5" key="3">
    <citation type="submission" date="2015-04" db="UniProtKB">
        <authorList>
            <consortium name="EnsemblPlants"/>
        </authorList>
    </citation>
    <scope>IDENTIFICATION</scope>
    <source>
        <strain evidence="5">cv. Jemalong A17</strain>
    </source>
</reference>
<dbReference type="EMBL" id="PSQE01000006">
    <property type="protein sequence ID" value="RHN51099.1"/>
    <property type="molecule type" value="Genomic_DNA"/>
</dbReference>
<keyword evidence="6" id="KW-1185">Reference proteome</keyword>
<evidence type="ECO:0000313" key="3">
    <source>
        <dbReference type="EMBL" id="KEH25933.1"/>
    </source>
</evidence>
<dbReference type="CDD" id="cd15795">
    <property type="entry name" value="PMEI-Pla_a_1_like"/>
    <property type="match status" value="1"/>
</dbReference>
<dbReference type="HOGENOM" id="CLU_107780_0_0_1"/>
<gene>
    <name evidence="5" type="primary">25496179</name>
    <name evidence="3" type="ordered locus">MTR_6g038010</name>
    <name evidence="4" type="ORF">MtrunA17_Chr6g0464741</name>
</gene>
<dbReference type="EnsemblPlants" id="KEH25933">
    <property type="protein sequence ID" value="KEH25933"/>
    <property type="gene ID" value="MTR_6g038010"/>
</dbReference>
<feature type="domain" description="Pectinesterase inhibitor" evidence="2">
    <location>
        <begin position="28"/>
        <end position="158"/>
    </location>
</feature>
<dbReference type="GO" id="GO:0004857">
    <property type="term" value="F:enzyme inhibitor activity"/>
    <property type="evidence" value="ECO:0007669"/>
    <property type="project" value="InterPro"/>
</dbReference>
<dbReference type="EMBL" id="CM001222">
    <property type="protein sequence ID" value="KEH25933.1"/>
    <property type="molecule type" value="Genomic_DNA"/>
</dbReference>
<name>A0A072UA27_MEDTR</name>
<dbReference type="PANTHER" id="PTHR31890:SF9">
    <property type="entry name" value="PLANT INVERTASE_PECTIN METHYLESTERASE INHIBITOR SUPERFAMILY PROTEIN"/>
    <property type="match status" value="1"/>
</dbReference>
<organism evidence="3 6">
    <name type="scientific">Medicago truncatula</name>
    <name type="common">Barrel medic</name>
    <name type="synonym">Medicago tribuloides</name>
    <dbReference type="NCBI Taxonomy" id="3880"/>
    <lineage>
        <taxon>Eukaryota</taxon>
        <taxon>Viridiplantae</taxon>
        <taxon>Streptophyta</taxon>
        <taxon>Embryophyta</taxon>
        <taxon>Tracheophyta</taxon>
        <taxon>Spermatophyta</taxon>
        <taxon>Magnoliopsida</taxon>
        <taxon>eudicotyledons</taxon>
        <taxon>Gunneridae</taxon>
        <taxon>Pentapetalae</taxon>
        <taxon>rosids</taxon>
        <taxon>fabids</taxon>
        <taxon>Fabales</taxon>
        <taxon>Fabaceae</taxon>
        <taxon>Papilionoideae</taxon>
        <taxon>50 kb inversion clade</taxon>
        <taxon>NPAAA clade</taxon>
        <taxon>Hologalegina</taxon>
        <taxon>IRL clade</taxon>
        <taxon>Trifolieae</taxon>
        <taxon>Medicago</taxon>
    </lineage>
</organism>
<evidence type="ECO:0000259" key="2">
    <source>
        <dbReference type="Pfam" id="PF04043"/>
    </source>
</evidence>
<sequence>MKFSKLSSLLFTLSLIFIAQASGHALYEQVCADMKEDQNCCLNLLKSEPRITTATKDFELCQLVLELGIKKSTEAQAHIKDILKTNPSPAIKECATFDYDGVVASFKSSLGELRLDTMTSNYDAKTAGDGPTTCDTALANAKIHNPVLSTLNREIMLLSKIAFLATNRLPIKLSG</sequence>
<feature type="signal peptide" evidence="1">
    <location>
        <begin position="1"/>
        <end position="23"/>
    </location>
</feature>
<dbReference type="SUPFAM" id="SSF101148">
    <property type="entry name" value="Plant invertase/pectin methylesterase inhibitor"/>
    <property type="match status" value="1"/>
</dbReference>
<evidence type="ECO:0000313" key="6">
    <source>
        <dbReference type="Proteomes" id="UP000002051"/>
    </source>
</evidence>
<keyword evidence="1" id="KW-0732">Signal</keyword>
<evidence type="ECO:0000313" key="5">
    <source>
        <dbReference type="EnsemblPlants" id="KEH25933"/>
    </source>
</evidence>
<evidence type="ECO:0000256" key="1">
    <source>
        <dbReference type="SAM" id="SignalP"/>
    </source>
</evidence>
<dbReference type="InterPro" id="IPR035513">
    <property type="entry name" value="Invertase/methylesterase_inhib"/>
</dbReference>
<feature type="chain" id="PRO_5014499428" evidence="1">
    <location>
        <begin position="24"/>
        <end position="175"/>
    </location>
</feature>
<dbReference type="InterPro" id="IPR006501">
    <property type="entry name" value="Pectinesterase_inhib_dom"/>
</dbReference>
<reference evidence="4" key="4">
    <citation type="journal article" date="2018" name="Nat. Plants">
        <title>Whole-genome landscape of Medicago truncatula symbiotic genes.</title>
        <authorList>
            <person name="Pecrix Y."/>
            <person name="Gamas P."/>
            <person name="Carrere S."/>
        </authorList>
    </citation>
    <scope>NUCLEOTIDE SEQUENCE</scope>
    <source>
        <tissue evidence="4">Leaves</tissue>
    </source>
</reference>
<reference evidence="3 6" key="1">
    <citation type="journal article" date="2011" name="Nature">
        <title>The Medicago genome provides insight into the evolution of rhizobial symbioses.</title>
        <authorList>
            <person name="Young N.D."/>
            <person name="Debelle F."/>
            <person name="Oldroyd G.E."/>
            <person name="Geurts R."/>
            <person name="Cannon S.B."/>
            <person name="Udvardi M.K."/>
            <person name="Benedito V.A."/>
            <person name="Mayer K.F."/>
            <person name="Gouzy J."/>
            <person name="Schoof H."/>
            <person name="Van de Peer Y."/>
            <person name="Proost S."/>
            <person name="Cook D.R."/>
            <person name="Meyers B.C."/>
            <person name="Spannagl M."/>
            <person name="Cheung F."/>
            <person name="De Mita S."/>
            <person name="Krishnakumar V."/>
            <person name="Gundlach H."/>
            <person name="Zhou S."/>
            <person name="Mudge J."/>
            <person name="Bharti A.K."/>
            <person name="Murray J.D."/>
            <person name="Naoumkina M.A."/>
            <person name="Rosen B."/>
            <person name="Silverstein K.A."/>
            <person name="Tang H."/>
            <person name="Rombauts S."/>
            <person name="Zhao P.X."/>
            <person name="Zhou P."/>
            <person name="Barbe V."/>
            <person name="Bardou P."/>
            <person name="Bechner M."/>
            <person name="Bellec A."/>
            <person name="Berger A."/>
            <person name="Berges H."/>
            <person name="Bidwell S."/>
            <person name="Bisseling T."/>
            <person name="Choisne N."/>
            <person name="Couloux A."/>
            <person name="Denny R."/>
            <person name="Deshpande S."/>
            <person name="Dai X."/>
            <person name="Doyle J.J."/>
            <person name="Dudez A.M."/>
            <person name="Farmer A.D."/>
            <person name="Fouteau S."/>
            <person name="Franken C."/>
            <person name="Gibelin C."/>
            <person name="Gish J."/>
            <person name="Goldstein S."/>
            <person name="Gonzalez A.J."/>
            <person name="Green P.J."/>
            <person name="Hallab A."/>
            <person name="Hartog M."/>
            <person name="Hua A."/>
            <person name="Humphray S.J."/>
            <person name="Jeong D.H."/>
            <person name="Jing Y."/>
            <person name="Jocker A."/>
            <person name="Kenton S.M."/>
            <person name="Kim D.J."/>
            <person name="Klee K."/>
            <person name="Lai H."/>
            <person name="Lang C."/>
            <person name="Lin S."/>
            <person name="Macmil S.L."/>
            <person name="Magdelenat G."/>
            <person name="Matthews L."/>
            <person name="McCorrison J."/>
            <person name="Monaghan E.L."/>
            <person name="Mun J.H."/>
            <person name="Najar F.Z."/>
            <person name="Nicholson C."/>
            <person name="Noirot C."/>
            <person name="O'Bleness M."/>
            <person name="Paule C.R."/>
            <person name="Poulain J."/>
            <person name="Prion F."/>
            <person name="Qin B."/>
            <person name="Qu C."/>
            <person name="Retzel E.F."/>
            <person name="Riddle C."/>
            <person name="Sallet E."/>
            <person name="Samain S."/>
            <person name="Samson N."/>
            <person name="Sanders I."/>
            <person name="Saurat O."/>
            <person name="Scarpelli C."/>
            <person name="Schiex T."/>
            <person name="Segurens B."/>
            <person name="Severin A.J."/>
            <person name="Sherrier D.J."/>
            <person name="Shi R."/>
            <person name="Sims S."/>
            <person name="Singer S.R."/>
            <person name="Sinharoy S."/>
            <person name="Sterck L."/>
            <person name="Viollet A."/>
            <person name="Wang B.B."/>
            <person name="Wang K."/>
            <person name="Wang M."/>
            <person name="Wang X."/>
            <person name="Warfsmann J."/>
            <person name="Weissenbach J."/>
            <person name="White D.D."/>
            <person name="White J.D."/>
            <person name="Wiley G.B."/>
            <person name="Wincker P."/>
            <person name="Xing Y."/>
            <person name="Yang L."/>
            <person name="Yao Z."/>
            <person name="Ying F."/>
            <person name="Zhai J."/>
            <person name="Zhou L."/>
            <person name="Zuber A."/>
            <person name="Denarie J."/>
            <person name="Dixon R.A."/>
            <person name="May G.D."/>
            <person name="Schwartz D.C."/>
            <person name="Rogers J."/>
            <person name="Quetier F."/>
            <person name="Town C.D."/>
            <person name="Roe B.A."/>
        </authorList>
    </citation>
    <scope>NUCLEOTIDE SEQUENCE [LARGE SCALE GENOMIC DNA]</scope>
    <source>
        <strain evidence="3">A17</strain>
        <strain evidence="5 6">cv. Jemalong A17</strain>
    </source>
</reference>
<dbReference type="STRING" id="3880.A0A072UA27"/>
<evidence type="ECO:0000313" key="4">
    <source>
        <dbReference type="EMBL" id="RHN51099.1"/>
    </source>
</evidence>
<dbReference type="Gene3D" id="1.20.140.40">
    <property type="entry name" value="Invertase/pectin methylesterase inhibitor family protein"/>
    <property type="match status" value="1"/>
</dbReference>
<dbReference type="OrthoDB" id="1094634at2759"/>
<dbReference type="Proteomes" id="UP000265566">
    <property type="component" value="Chromosome 6"/>
</dbReference>
<dbReference type="Pfam" id="PF04043">
    <property type="entry name" value="PMEI"/>
    <property type="match status" value="1"/>
</dbReference>